<sequence>FGAKWAQGGFMMWIKAAPAREAQGDLAYMPNYMTWWIFMLCLPMGPVPMPAGAAAAALPAHGPCPHASGGSRSGAAEALTAHGSCPHAIPHYSLNKRALLPDLE</sequence>
<accession>A0ABN7XFD6</accession>
<proteinExistence type="predicted"/>
<feature type="non-terminal residue" evidence="1">
    <location>
        <position position="104"/>
    </location>
</feature>
<gene>
    <name evidence="1" type="ORF">GMARGA_LOCUS42688</name>
</gene>
<organism evidence="1 2">
    <name type="scientific">Gigaspora margarita</name>
    <dbReference type="NCBI Taxonomy" id="4874"/>
    <lineage>
        <taxon>Eukaryota</taxon>
        <taxon>Fungi</taxon>
        <taxon>Fungi incertae sedis</taxon>
        <taxon>Mucoromycota</taxon>
        <taxon>Glomeromycotina</taxon>
        <taxon>Glomeromycetes</taxon>
        <taxon>Diversisporales</taxon>
        <taxon>Gigasporaceae</taxon>
        <taxon>Gigaspora</taxon>
    </lineage>
</organism>
<feature type="non-terminal residue" evidence="1">
    <location>
        <position position="1"/>
    </location>
</feature>
<evidence type="ECO:0000313" key="1">
    <source>
        <dbReference type="EMBL" id="CAG8853867.1"/>
    </source>
</evidence>
<reference evidence="1 2" key="1">
    <citation type="submission" date="2021-06" db="EMBL/GenBank/DDBJ databases">
        <authorList>
            <person name="Kallberg Y."/>
            <person name="Tangrot J."/>
            <person name="Rosling A."/>
        </authorList>
    </citation>
    <scope>NUCLEOTIDE SEQUENCE [LARGE SCALE GENOMIC DNA]</scope>
    <source>
        <strain evidence="1 2">120-4 pot B 10/14</strain>
    </source>
</reference>
<evidence type="ECO:0000313" key="2">
    <source>
        <dbReference type="Proteomes" id="UP000789901"/>
    </source>
</evidence>
<dbReference type="Proteomes" id="UP000789901">
    <property type="component" value="Unassembled WGS sequence"/>
</dbReference>
<dbReference type="EMBL" id="CAJVQB010130094">
    <property type="protein sequence ID" value="CAG8853867.1"/>
    <property type="molecule type" value="Genomic_DNA"/>
</dbReference>
<comment type="caution">
    <text evidence="1">The sequence shown here is derived from an EMBL/GenBank/DDBJ whole genome shotgun (WGS) entry which is preliminary data.</text>
</comment>
<keyword evidence="2" id="KW-1185">Reference proteome</keyword>
<name>A0ABN7XFD6_GIGMA</name>
<protein>
    <submittedName>
        <fullName evidence="1">44416_t:CDS:1</fullName>
    </submittedName>
</protein>